<dbReference type="RefSeq" id="WP_148506055.1">
    <property type="nucleotide sequence ID" value="NZ_BALE01000060.1"/>
</dbReference>
<organism evidence="1 2">
    <name type="scientific">Tanticharoenia sakaeratensis NBRC 103193</name>
    <dbReference type="NCBI Taxonomy" id="1231623"/>
    <lineage>
        <taxon>Bacteria</taxon>
        <taxon>Pseudomonadati</taxon>
        <taxon>Pseudomonadota</taxon>
        <taxon>Alphaproteobacteria</taxon>
        <taxon>Acetobacterales</taxon>
        <taxon>Acetobacteraceae</taxon>
        <taxon>Tanticharoenia</taxon>
    </lineage>
</organism>
<gene>
    <name evidence="1" type="ORF">Tasa_060_003</name>
</gene>
<name>A0A0D6MQ52_9PROT</name>
<comment type="caution">
    <text evidence="1">The sequence shown here is derived from an EMBL/GenBank/DDBJ whole genome shotgun (WGS) entry which is preliminary data.</text>
</comment>
<dbReference type="OrthoDB" id="7257521at2"/>
<reference evidence="1 2" key="1">
    <citation type="submission" date="2012-10" db="EMBL/GenBank/DDBJ databases">
        <title>Genome sequencing of Tanticharoenia sakaeratensis NBRC 103193.</title>
        <authorList>
            <person name="Azuma Y."/>
            <person name="Hadano H."/>
            <person name="Hirakawa H."/>
            <person name="Matsushita K."/>
        </authorList>
    </citation>
    <scope>NUCLEOTIDE SEQUENCE [LARGE SCALE GENOMIC DNA]</scope>
    <source>
        <strain evidence="1 2">NBRC 103193</strain>
    </source>
</reference>
<evidence type="ECO:0000313" key="1">
    <source>
        <dbReference type="EMBL" id="GAN55817.1"/>
    </source>
</evidence>
<accession>A0A0D6MQ52</accession>
<keyword evidence="2" id="KW-1185">Reference proteome</keyword>
<dbReference type="STRING" id="1231623.Tasa_060_003"/>
<dbReference type="Proteomes" id="UP000032679">
    <property type="component" value="Unassembled WGS sequence"/>
</dbReference>
<dbReference type="EMBL" id="BALE01000060">
    <property type="protein sequence ID" value="GAN55817.1"/>
    <property type="molecule type" value="Genomic_DNA"/>
</dbReference>
<protein>
    <submittedName>
        <fullName evidence="1">Uncharacterized protein</fullName>
    </submittedName>
</protein>
<dbReference type="AlphaFoldDB" id="A0A0D6MQ52"/>
<proteinExistence type="predicted"/>
<sequence length="185" mass="19580">MPVLQRETIRRLQACTRLGPRLAALLPQATTLPEGPPEAVDTLALLPRHAVEEAGARMGAIIYGRQLARYVDAPSVAVLERAMGSPARLFGIREAARGRIALPSVPVEQTPSDLAGAVIEAAWSCLARWRDMVSDAYRPWALLRLPAAGLPTPAPATHDGVILAVVMALGGAQEEARDGTLAADV</sequence>
<evidence type="ECO:0000313" key="2">
    <source>
        <dbReference type="Proteomes" id="UP000032679"/>
    </source>
</evidence>